<comment type="similarity">
    <text evidence="1">Belongs to the short-chain dehydrogenases/reductases (SDR) family.</text>
</comment>
<dbReference type="Gene3D" id="3.40.50.720">
    <property type="entry name" value="NAD(P)-binding Rossmann-like Domain"/>
    <property type="match status" value="1"/>
</dbReference>
<evidence type="ECO:0000259" key="4">
    <source>
        <dbReference type="SMART" id="SM00822"/>
    </source>
</evidence>
<dbReference type="FunFam" id="3.40.50.720:FF:000115">
    <property type="entry name" value="3-oxoacyl-[acyl-carrier-protein] reductase FabG"/>
    <property type="match status" value="1"/>
</dbReference>
<dbReference type="InterPro" id="IPR020904">
    <property type="entry name" value="Sc_DH/Rdtase_CS"/>
</dbReference>
<evidence type="ECO:0000256" key="2">
    <source>
        <dbReference type="ARBA" id="ARBA00022857"/>
    </source>
</evidence>
<proteinExistence type="inferred from homology"/>
<dbReference type="PANTHER" id="PTHR42760:SF40">
    <property type="entry name" value="3-OXOACYL-[ACYL-CARRIER-PROTEIN] REDUCTASE, CHLOROPLASTIC"/>
    <property type="match status" value="1"/>
</dbReference>
<name>A0A3M7TM08_9BACI</name>
<gene>
    <name evidence="5" type="ORF">EBO34_19010</name>
</gene>
<evidence type="ECO:0000313" key="5">
    <source>
        <dbReference type="EMBL" id="RNA66220.1"/>
    </source>
</evidence>
<evidence type="ECO:0000256" key="1">
    <source>
        <dbReference type="ARBA" id="ARBA00006484"/>
    </source>
</evidence>
<dbReference type="EMBL" id="RHIB01000004">
    <property type="protein sequence ID" value="RNA66220.1"/>
    <property type="molecule type" value="Genomic_DNA"/>
</dbReference>
<dbReference type="SUPFAM" id="SSF51735">
    <property type="entry name" value="NAD(P)-binding Rossmann-fold domains"/>
    <property type="match status" value="1"/>
</dbReference>
<organism evidence="5 6">
    <name type="scientific">Alteribacter keqinensis</name>
    <dbReference type="NCBI Taxonomy" id="2483800"/>
    <lineage>
        <taxon>Bacteria</taxon>
        <taxon>Bacillati</taxon>
        <taxon>Bacillota</taxon>
        <taxon>Bacilli</taxon>
        <taxon>Bacillales</taxon>
        <taxon>Bacillaceae</taxon>
        <taxon>Alteribacter</taxon>
    </lineage>
</organism>
<sequence>MGRLEGKVALVTGGCKGIGRAIVNRFLSEGARVCVADYDNDAGKFEDGSKDGPLVFKADVRKRDEIQSVCDKIVATYGQIDILVNNAGIIRDHLLYKMRTSDWDDVMDVHLKGAFFCSQVVQEYMVKERYGRIINLSSTSALGNKGQANYATAKAGIQGFTKTLALELGKYGITANAIAPGFIETDMTKQTANRLGIDFETLIEASKARIPVGRTGKGEDIANAAVFFAEESSSFVNGQVLYVAGGPKA</sequence>
<reference evidence="5 6" key="1">
    <citation type="submission" date="2018-10" db="EMBL/GenBank/DDBJ databases">
        <title>Bacillus Keqinensis sp. nov., a moderately halophilic bacterium isolated from a saline-alkaline lake.</title>
        <authorList>
            <person name="Wang H."/>
        </authorList>
    </citation>
    <scope>NUCLEOTIDE SEQUENCE [LARGE SCALE GENOMIC DNA]</scope>
    <source>
        <strain evidence="5 6">KQ-3</strain>
    </source>
</reference>
<keyword evidence="3" id="KW-0560">Oxidoreductase</keyword>
<dbReference type="PANTHER" id="PTHR42760">
    <property type="entry name" value="SHORT-CHAIN DEHYDROGENASES/REDUCTASES FAMILY MEMBER"/>
    <property type="match status" value="1"/>
</dbReference>
<dbReference type="PRINTS" id="PR00080">
    <property type="entry name" value="SDRFAMILY"/>
</dbReference>
<dbReference type="InterPro" id="IPR036291">
    <property type="entry name" value="NAD(P)-bd_dom_sf"/>
</dbReference>
<dbReference type="InterPro" id="IPR002347">
    <property type="entry name" value="SDR_fam"/>
</dbReference>
<evidence type="ECO:0000256" key="3">
    <source>
        <dbReference type="ARBA" id="ARBA00023002"/>
    </source>
</evidence>
<dbReference type="Proteomes" id="UP000278746">
    <property type="component" value="Unassembled WGS sequence"/>
</dbReference>
<dbReference type="GO" id="GO:0016616">
    <property type="term" value="F:oxidoreductase activity, acting on the CH-OH group of donors, NAD or NADP as acceptor"/>
    <property type="evidence" value="ECO:0007669"/>
    <property type="project" value="TreeGrafter"/>
</dbReference>
<dbReference type="InterPro" id="IPR057326">
    <property type="entry name" value="KR_dom"/>
</dbReference>
<dbReference type="Pfam" id="PF13561">
    <property type="entry name" value="adh_short_C2"/>
    <property type="match status" value="1"/>
</dbReference>
<dbReference type="NCBIfam" id="NF009466">
    <property type="entry name" value="PRK12826.1-2"/>
    <property type="match status" value="1"/>
</dbReference>
<dbReference type="PROSITE" id="PS00061">
    <property type="entry name" value="ADH_SHORT"/>
    <property type="match status" value="1"/>
</dbReference>
<protein>
    <submittedName>
        <fullName evidence="5">SDR family oxidoreductase</fullName>
    </submittedName>
</protein>
<dbReference type="OrthoDB" id="9803333at2"/>
<dbReference type="AlphaFoldDB" id="A0A3M7TM08"/>
<comment type="caution">
    <text evidence="5">The sequence shown here is derived from an EMBL/GenBank/DDBJ whole genome shotgun (WGS) entry which is preliminary data.</text>
</comment>
<keyword evidence="2" id="KW-0521">NADP</keyword>
<keyword evidence="6" id="KW-1185">Reference proteome</keyword>
<feature type="domain" description="Ketoreductase" evidence="4">
    <location>
        <begin position="7"/>
        <end position="181"/>
    </location>
</feature>
<dbReference type="PRINTS" id="PR00081">
    <property type="entry name" value="GDHRDH"/>
</dbReference>
<dbReference type="RefSeq" id="WP_122901604.1">
    <property type="nucleotide sequence ID" value="NZ_RHIB01000004.1"/>
</dbReference>
<evidence type="ECO:0000313" key="6">
    <source>
        <dbReference type="Proteomes" id="UP000278746"/>
    </source>
</evidence>
<accession>A0A3M7TM08</accession>
<dbReference type="GO" id="GO:0030497">
    <property type="term" value="P:fatty acid elongation"/>
    <property type="evidence" value="ECO:0007669"/>
    <property type="project" value="TreeGrafter"/>
</dbReference>
<dbReference type="SMART" id="SM00822">
    <property type="entry name" value="PKS_KR"/>
    <property type="match status" value="1"/>
</dbReference>